<dbReference type="SMART" id="SM00448">
    <property type="entry name" value="REC"/>
    <property type="match status" value="1"/>
</dbReference>
<dbReference type="InterPro" id="IPR005467">
    <property type="entry name" value="His_kinase_dom"/>
</dbReference>
<evidence type="ECO:0000259" key="6">
    <source>
        <dbReference type="PROSITE" id="PS50110"/>
    </source>
</evidence>
<dbReference type="SUPFAM" id="SSF55874">
    <property type="entry name" value="ATPase domain of HSP90 chaperone/DNA topoisomerase II/histidine kinase"/>
    <property type="match status" value="1"/>
</dbReference>
<dbReference type="AlphaFoldDB" id="A0A3E1ND24"/>
<comment type="catalytic activity">
    <reaction evidence="1">
        <text>ATP + protein L-histidine = ADP + protein N-phospho-L-histidine.</text>
        <dbReference type="EC" id="2.7.13.3"/>
    </reaction>
</comment>
<evidence type="ECO:0000259" key="5">
    <source>
        <dbReference type="PROSITE" id="PS50109"/>
    </source>
</evidence>
<dbReference type="InterPro" id="IPR036097">
    <property type="entry name" value="HisK_dim/P_sf"/>
</dbReference>
<dbReference type="InterPro" id="IPR036890">
    <property type="entry name" value="HATPase_C_sf"/>
</dbReference>
<sequence>MNVTEKITVLYIDDEPNNLQSFQATFRRKYHILTASSAAEGMGVLNEHPEVHVVIADQRMPYSTGVEFFNIVRKSHPEPIRILLTGYTDVEAIVDAINKGEIYRYIKKPWDEVELQNAIQNGYDMYITRGQLHQKIDELEKKNSELNRFVYSISHDLRSPLASIMGILSLAKMEDSVKDPNNYMGMIGTCADRMDLFIQKIIEYYKGLRADDEIVPIDFTSLLNESIEMCRMQNPAIQFELSVSQEDEFYNDAFRLSIIMNNLISNAVKYQKTTEVQPRVKVSVHTTAEMAKVSIEDNGIGILDQHLNSIFKMFFRSSSNTSISGVGIGLFIVKEALQHIGGDISVHSVFGVGTTFTLTLPNKSPVVYAR</sequence>
<dbReference type="SUPFAM" id="SSF47384">
    <property type="entry name" value="Homodimeric domain of signal transducing histidine kinase"/>
    <property type="match status" value="1"/>
</dbReference>
<feature type="domain" description="Histidine kinase" evidence="5">
    <location>
        <begin position="152"/>
        <end position="364"/>
    </location>
</feature>
<keyword evidence="3 4" id="KW-0597">Phosphoprotein</keyword>
<evidence type="ECO:0000256" key="1">
    <source>
        <dbReference type="ARBA" id="ARBA00000085"/>
    </source>
</evidence>
<dbReference type="PROSITE" id="PS50110">
    <property type="entry name" value="RESPONSE_REGULATORY"/>
    <property type="match status" value="1"/>
</dbReference>
<feature type="modified residue" description="4-aspartylphosphate" evidence="4">
    <location>
        <position position="57"/>
    </location>
</feature>
<dbReference type="Gene3D" id="3.40.50.2300">
    <property type="match status" value="1"/>
</dbReference>
<dbReference type="Pfam" id="PF00072">
    <property type="entry name" value="Response_reg"/>
    <property type="match status" value="1"/>
</dbReference>
<dbReference type="EC" id="2.7.13.3" evidence="2"/>
<evidence type="ECO:0000256" key="3">
    <source>
        <dbReference type="ARBA" id="ARBA00022553"/>
    </source>
</evidence>
<dbReference type="InterPro" id="IPR003594">
    <property type="entry name" value="HATPase_dom"/>
</dbReference>
<dbReference type="PANTHER" id="PTHR43547">
    <property type="entry name" value="TWO-COMPONENT HISTIDINE KINASE"/>
    <property type="match status" value="1"/>
</dbReference>
<dbReference type="InterPro" id="IPR004358">
    <property type="entry name" value="Sig_transdc_His_kin-like_C"/>
</dbReference>
<keyword evidence="7" id="KW-0418">Kinase</keyword>
<dbReference type="Pfam" id="PF00512">
    <property type="entry name" value="HisKA"/>
    <property type="match status" value="1"/>
</dbReference>
<feature type="domain" description="Response regulatory" evidence="6">
    <location>
        <begin position="8"/>
        <end position="123"/>
    </location>
</feature>
<evidence type="ECO:0000256" key="4">
    <source>
        <dbReference type="PROSITE-ProRule" id="PRU00169"/>
    </source>
</evidence>
<dbReference type="InterPro" id="IPR011006">
    <property type="entry name" value="CheY-like_superfamily"/>
</dbReference>
<dbReference type="InterPro" id="IPR001789">
    <property type="entry name" value="Sig_transdc_resp-reg_receiver"/>
</dbReference>
<evidence type="ECO:0000313" key="8">
    <source>
        <dbReference type="Proteomes" id="UP000261284"/>
    </source>
</evidence>
<dbReference type="SMART" id="SM00387">
    <property type="entry name" value="HATPase_c"/>
    <property type="match status" value="1"/>
</dbReference>
<evidence type="ECO:0000313" key="7">
    <source>
        <dbReference type="EMBL" id="RFM25840.1"/>
    </source>
</evidence>
<name>A0A3E1ND24_9BACT</name>
<dbReference type="PANTHER" id="PTHR43547:SF2">
    <property type="entry name" value="HYBRID SIGNAL TRANSDUCTION HISTIDINE KINASE C"/>
    <property type="match status" value="1"/>
</dbReference>
<dbReference type="Proteomes" id="UP000261284">
    <property type="component" value="Unassembled WGS sequence"/>
</dbReference>
<keyword evidence="7" id="KW-0808">Transferase</keyword>
<dbReference type="Gene3D" id="3.30.565.10">
    <property type="entry name" value="Histidine kinase-like ATPase, C-terminal domain"/>
    <property type="match status" value="1"/>
</dbReference>
<accession>A0A3E1ND24</accession>
<dbReference type="PRINTS" id="PR00344">
    <property type="entry name" value="BCTRLSENSOR"/>
</dbReference>
<dbReference type="CDD" id="cd17569">
    <property type="entry name" value="REC_HupR-like"/>
    <property type="match status" value="1"/>
</dbReference>
<gene>
    <name evidence="7" type="ORF">DXN05_23045</name>
</gene>
<dbReference type="SUPFAM" id="SSF52172">
    <property type="entry name" value="CheY-like"/>
    <property type="match status" value="1"/>
</dbReference>
<dbReference type="RefSeq" id="WP_116849670.1">
    <property type="nucleotide sequence ID" value="NZ_QTJU01000014.1"/>
</dbReference>
<dbReference type="InterPro" id="IPR003661">
    <property type="entry name" value="HisK_dim/P_dom"/>
</dbReference>
<proteinExistence type="predicted"/>
<dbReference type="OrthoDB" id="9781208at2"/>
<protein>
    <recommendedName>
        <fullName evidence="2">histidine kinase</fullName>
        <ecNumber evidence="2">2.7.13.3</ecNumber>
    </recommendedName>
</protein>
<dbReference type="SMART" id="SM00388">
    <property type="entry name" value="HisKA"/>
    <property type="match status" value="1"/>
</dbReference>
<dbReference type="CDD" id="cd00082">
    <property type="entry name" value="HisKA"/>
    <property type="match status" value="1"/>
</dbReference>
<dbReference type="GO" id="GO:0000155">
    <property type="term" value="F:phosphorelay sensor kinase activity"/>
    <property type="evidence" value="ECO:0007669"/>
    <property type="project" value="InterPro"/>
</dbReference>
<dbReference type="PROSITE" id="PS50109">
    <property type="entry name" value="HIS_KIN"/>
    <property type="match status" value="1"/>
</dbReference>
<dbReference type="Pfam" id="PF02518">
    <property type="entry name" value="HATPase_c"/>
    <property type="match status" value="1"/>
</dbReference>
<keyword evidence="8" id="KW-1185">Reference proteome</keyword>
<organism evidence="7 8">
    <name type="scientific">Deminuibacter soli</name>
    <dbReference type="NCBI Taxonomy" id="2291815"/>
    <lineage>
        <taxon>Bacteria</taxon>
        <taxon>Pseudomonadati</taxon>
        <taxon>Bacteroidota</taxon>
        <taxon>Chitinophagia</taxon>
        <taxon>Chitinophagales</taxon>
        <taxon>Chitinophagaceae</taxon>
        <taxon>Deminuibacter</taxon>
    </lineage>
</organism>
<dbReference type="Gene3D" id="1.10.287.130">
    <property type="match status" value="1"/>
</dbReference>
<evidence type="ECO:0000256" key="2">
    <source>
        <dbReference type="ARBA" id="ARBA00012438"/>
    </source>
</evidence>
<dbReference type="EMBL" id="QTJU01000014">
    <property type="protein sequence ID" value="RFM25840.1"/>
    <property type="molecule type" value="Genomic_DNA"/>
</dbReference>
<reference evidence="7 8" key="1">
    <citation type="submission" date="2018-08" db="EMBL/GenBank/DDBJ databases">
        <title>Chitinophagaceae sp. K23C18032701, a novel bacterium isolated from forest soil.</title>
        <authorList>
            <person name="Wang C."/>
        </authorList>
    </citation>
    <scope>NUCLEOTIDE SEQUENCE [LARGE SCALE GENOMIC DNA]</scope>
    <source>
        <strain evidence="7 8">K23C18032701</strain>
    </source>
</reference>
<comment type="caution">
    <text evidence="7">The sequence shown here is derived from an EMBL/GenBank/DDBJ whole genome shotgun (WGS) entry which is preliminary data.</text>
</comment>